<dbReference type="AlphaFoldDB" id="A0A6C0IXS8"/>
<feature type="compositionally biased region" description="Basic and acidic residues" evidence="1">
    <location>
        <begin position="251"/>
        <end position="338"/>
    </location>
</feature>
<reference evidence="2" key="1">
    <citation type="journal article" date="2020" name="Nature">
        <title>Giant virus diversity and host interactions through global metagenomics.</title>
        <authorList>
            <person name="Schulz F."/>
            <person name="Roux S."/>
            <person name="Paez-Espino D."/>
            <person name="Jungbluth S."/>
            <person name="Walsh D.A."/>
            <person name="Denef V.J."/>
            <person name="McMahon K.D."/>
            <person name="Konstantinidis K.T."/>
            <person name="Eloe-Fadrosh E.A."/>
            <person name="Kyrpides N.C."/>
            <person name="Woyke T."/>
        </authorList>
    </citation>
    <scope>NUCLEOTIDE SEQUENCE</scope>
    <source>
        <strain evidence="2">GVMAG-M-3300025626-8</strain>
    </source>
</reference>
<accession>A0A6C0IXS8</accession>
<feature type="region of interest" description="Disordered" evidence="1">
    <location>
        <begin position="242"/>
        <end position="338"/>
    </location>
</feature>
<feature type="region of interest" description="Disordered" evidence="1">
    <location>
        <begin position="1"/>
        <end position="24"/>
    </location>
</feature>
<evidence type="ECO:0000256" key="1">
    <source>
        <dbReference type="SAM" id="MobiDB-lite"/>
    </source>
</evidence>
<sequence length="379" mass="44249">MSSSHSAVSADSTGASNNAFNNNKNNKEIKVGKLEQRAIEGKAKKLALMNAYKKLLRVIKIAERYYENGSNKERMPLEKEKIKRFLGSAKIYRRLPNINENMTNEEIQKIIEKQKMKMIQGVLRGQFPAFKIQTEELGRLQKRKADTAENKERLRIMRNNLLEKHSKLKGIHDAQSLIKQFFITTVKPLKESFEKYEKTTQKMKLKKEEMNEARDERKKKQAELQKYKRFVKLFKAKQKKIKQAKVKAIQKSKENKAKQAEKKARENAKISERTARDDAKQAYQEKKKAIRDEKEVEKARKEAEKEARRVQREQKAAERAVENIKKEARRVQREQKAAERAVEKKLRKAQSEAKQAFKQAAILTAPRNMTNAQLRNLGN</sequence>
<protein>
    <submittedName>
        <fullName evidence="2">Uncharacterized protein</fullName>
    </submittedName>
</protein>
<name>A0A6C0IXS8_9ZZZZ</name>
<organism evidence="2">
    <name type="scientific">viral metagenome</name>
    <dbReference type="NCBI Taxonomy" id="1070528"/>
    <lineage>
        <taxon>unclassified sequences</taxon>
        <taxon>metagenomes</taxon>
        <taxon>organismal metagenomes</taxon>
    </lineage>
</organism>
<evidence type="ECO:0000313" key="2">
    <source>
        <dbReference type="EMBL" id="QHT98118.1"/>
    </source>
</evidence>
<proteinExistence type="predicted"/>
<dbReference type="EMBL" id="MN740287">
    <property type="protein sequence ID" value="QHT98118.1"/>
    <property type="molecule type" value="Genomic_DNA"/>
</dbReference>